<proteinExistence type="predicted"/>
<evidence type="ECO:0000259" key="5">
    <source>
        <dbReference type="Pfam" id="PF18595"/>
    </source>
</evidence>
<organism evidence="8">
    <name type="scientific">Echinostoma caproni</name>
    <dbReference type="NCBI Taxonomy" id="27848"/>
    <lineage>
        <taxon>Eukaryota</taxon>
        <taxon>Metazoa</taxon>
        <taxon>Spiralia</taxon>
        <taxon>Lophotrochozoa</taxon>
        <taxon>Platyhelminthes</taxon>
        <taxon>Trematoda</taxon>
        <taxon>Digenea</taxon>
        <taxon>Plagiorchiida</taxon>
        <taxon>Echinostomata</taxon>
        <taxon>Echinostomatoidea</taxon>
        <taxon>Echinostomatidae</taxon>
        <taxon>Echinostoma</taxon>
    </lineage>
</organism>
<keyword evidence="3" id="KW-0539">Nucleus</keyword>
<comment type="subcellular location">
    <subcellularLocation>
        <location evidence="1">Nucleus</location>
    </subcellularLocation>
</comment>
<keyword evidence="2 4" id="KW-0175">Coiled coil</keyword>
<gene>
    <name evidence="6" type="ORF">ECPE_LOCUS796</name>
</gene>
<dbReference type="WBParaSite" id="ECPE_0000079601-mRNA-1">
    <property type="protein sequence ID" value="ECPE_0000079601-mRNA-1"/>
    <property type="gene ID" value="ECPE_0000079601"/>
</dbReference>
<dbReference type="Pfam" id="PF18595">
    <property type="entry name" value="Nuf2_DHR10-like"/>
    <property type="match status" value="1"/>
</dbReference>
<reference evidence="8" key="1">
    <citation type="submission" date="2016-06" db="UniProtKB">
        <authorList>
            <consortium name="WormBaseParasite"/>
        </authorList>
    </citation>
    <scope>IDENTIFICATION</scope>
</reference>
<evidence type="ECO:0000256" key="1">
    <source>
        <dbReference type="ARBA" id="ARBA00004123"/>
    </source>
</evidence>
<dbReference type="Proteomes" id="UP000272942">
    <property type="component" value="Unassembled WGS sequence"/>
</dbReference>
<protein>
    <submittedName>
        <fullName evidence="8">Nuf2_DHR10-like domain-containing protein</fullName>
    </submittedName>
</protein>
<evidence type="ECO:0000256" key="2">
    <source>
        <dbReference type="ARBA" id="ARBA00023054"/>
    </source>
</evidence>
<dbReference type="EMBL" id="UZAN01003277">
    <property type="protein sequence ID" value="VDP29072.1"/>
    <property type="molecule type" value="Genomic_DNA"/>
</dbReference>
<reference evidence="6 7" key="2">
    <citation type="submission" date="2018-11" db="EMBL/GenBank/DDBJ databases">
        <authorList>
            <consortium name="Pathogen Informatics"/>
        </authorList>
    </citation>
    <scope>NUCLEOTIDE SEQUENCE [LARGE SCALE GENOMIC DNA]</scope>
    <source>
        <strain evidence="6 7">Egypt</strain>
    </source>
</reference>
<evidence type="ECO:0000313" key="7">
    <source>
        <dbReference type="Proteomes" id="UP000272942"/>
    </source>
</evidence>
<dbReference type="AlphaFoldDB" id="A0A183A1G1"/>
<evidence type="ECO:0000313" key="8">
    <source>
        <dbReference type="WBParaSite" id="ECPE_0000079601-mRNA-1"/>
    </source>
</evidence>
<accession>A0A183A1G1</accession>
<evidence type="ECO:0000313" key="6">
    <source>
        <dbReference type="EMBL" id="VDP29072.1"/>
    </source>
</evidence>
<dbReference type="GO" id="GO:0005634">
    <property type="term" value="C:nucleus"/>
    <property type="evidence" value="ECO:0007669"/>
    <property type="project" value="UniProtKB-SubCell"/>
</dbReference>
<feature type="domain" description="Nuf2 DHR10-like" evidence="5">
    <location>
        <begin position="12"/>
        <end position="87"/>
    </location>
</feature>
<keyword evidence="7" id="KW-1185">Reference proteome</keyword>
<name>A0A183A1G1_9TREM</name>
<evidence type="ECO:0000256" key="4">
    <source>
        <dbReference type="SAM" id="Coils"/>
    </source>
</evidence>
<sequence length="88" mass="10102">MSRVLGCVSPDELRGLDNRAHHLKTELTAAGNLDADIDRLRSTLTGLEEQLEQETSAHARIERQREQLEVSENRRFSVLMSMSRTRRL</sequence>
<evidence type="ECO:0000256" key="3">
    <source>
        <dbReference type="ARBA" id="ARBA00023242"/>
    </source>
</evidence>
<feature type="coiled-coil region" evidence="4">
    <location>
        <begin position="30"/>
        <end position="71"/>
    </location>
</feature>
<dbReference type="InterPro" id="IPR041112">
    <property type="entry name" value="Nuf2_DHR10-like"/>
</dbReference>